<evidence type="ECO:0000313" key="9">
    <source>
        <dbReference type="EnsemblMetazoa" id="OVOC7617.1"/>
    </source>
</evidence>
<comment type="similarity">
    <text evidence="1 6">Belongs to the glycosyl hydrolase 37 family.</text>
</comment>
<evidence type="ECO:0000256" key="7">
    <source>
        <dbReference type="SAM" id="Phobius"/>
    </source>
</evidence>
<keyword evidence="8" id="KW-0732">Signal</keyword>
<dbReference type="EC" id="3.2.1.28" evidence="2 6"/>
<dbReference type="OMA" id="RWASHAN"/>
<dbReference type="GO" id="GO:0004555">
    <property type="term" value="F:alpha,alpha-trehalase activity"/>
    <property type="evidence" value="ECO:0007669"/>
    <property type="project" value="UniProtKB-EC"/>
</dbReference>
<dbReference type="EMBL" id="CMVM020000223">
    <property type="status" value="NOT_ANNOTATED_CDS"/>
    <property type="molecule type" value="Genomic_DNA"/>
</dbReference>
<evidence type="ECO:0000256" key="5">
    <source>
        <dbReference type="ARBA" id="ARBA00023295"/>
    </source>
</evidence>
<name>A0A8R1Y6A3_ONCVO</name>
<keyword evidence="7" id="KW-1133">Transmembrane helix</keyword>
<reference evidence="9" key="2">
    <citation type="submission" date="2022-06" db="UniProtKB">
        <authorList>
            <consortium name="EnsemblMetazoa"/>
        </authorList>
    </citation>
    <scope>IDENTIFICATION</scope>
</reference>
<keyword evidence="5 6" id="KW-0326">Glycosidase</keyword>
<keyword evidence="10" id="KW-1185">Reference proteome</keyword>
<keyword evidence="7" id="KW-0812">Transmembrane</keyword>
<dbReference type="EnsemblMetazoa" id="OVOC7617.1">
    <property type="protein sequence ID" value="OVOC7617.1"/>
    <property type="gene ID" value="WBGene00244426"/>
</dbReference>
<dbReference type="SUPFAM" id="SSF48208">
    <property type="entry name" value="Six-hairpin glycosidases"/>
    <property type="match status" value="1"/>
</dbReference>
<dbReference type="PANTHER" id="PTHR23403">
    <property type="entry name" value="TREHALASE"/>
    <property type="match status" value="1"/>
</dbReference>
<reference evidence="10" key="1">
    <citation type="submission" date="2013-10" db="EMBL/GenBank/DDBJ databases">
        <title>Genome sequencing of Onchocerca volvulus.</title>
        <authorList>
            <person name="Cotton J."/>
            <person name="Tsai J."/>
            <person name="Stanley E."/>
            <person name="Tracey A."/>
            <person name="Holroyd N."/>
            <person name="Lustigman S."/>
            <person name="Berriman M."/>
        </authorList>
    </citation>
    <scope>NUCLEOTIDE SEQUENCE</scope>
</reference>
<dbReference type="PROSITE" id="PS00928">
    <property type="entry name" value="TREHALASE_2"/>
    <property type="match status" value="1"/>
</dbReference>
<dbReference type="InterPro" id="IPR018232">
    <property type="entry name" value="Glyco_hydro_37_CS"/>
</dbReference>
<sequence length="643" mass="75379">MWSSTIYRHVLFIMAVLTRFVLLSQPSFSELNKVIAGIQKVKEKEGINDVCDETDGTGNWNIYCSGTILAAINLHRLEVDSKTFVDRPLKSDPQFVLKEFKKAFGKLSIDKINAKKLVEFRKRFFGEPGMELKSCHISEWRELPPKIARIKDKALKNFAVFLNRRWKDLCRQIIKIENPRQNSLIEVPHQFIVPGGRFREFYYWDGYWIVKGLIASNLFEMVKNMLKNFIYCEKHLFLTTTKKKFGFVPNGGRIYYLRRSQPPFLIPMVYEYYEATRDAKFIKENFDHLVKEYEFWVNNRSMKIKDEKGYEHIVYQYRTVSNVPRPESFRADIEVATKVGEKDRRKFFQDLASAAESGWDFSSRWFRDRKTLQTIETTNILPVDLNALICWNTNILKYFSNIIGKEQKAEEFENKRLSACKALNAIFYNKTEKAWFDFNLRTKSHNVLFYPSAIVPLYTNCYEMLDYDKSAKVIDYMNRSRAFNYPSGIPTSLKETGQQWDFPNGWPPMQHIIIEGMRKSDNPDAQEMAFKLARKWILANYKIYETTKKMWEKIVVTGTIPEPGVGGEYDVQDGFGWTNGVILDLLVTYSDRMTIAGIGDELTPKPIKPCRKKTNRIDYNIIIMIMLHAIIFYFAKCAFTLQI</sequence>
<keyword evidence="7" id="KW-0472">Membrane</keyword>
<feature type="chain" id="PRO_5035932414" description="Trehalase" evidence="8">
    <location>
        <begin position="24"/>
        <end position="643"/>
    </location>
</feature>
<proteinExistence type="inferred from homology"/>
<dbReference type="Pfam" id="PF01204">
    <property type="entry name" value="Trehalase"/>
    <property type="match status" value="1"/>
</dbReference>
<evidence type="ECO:0000313" key="10">
    <source>
        <dbReference type="Proteomes" id="UP000024404"/>
    </source>
</evidence>
<evidence type="ECO:0000256" key="6">
    <source>
        <dbReference type="RuleBase" id="RU361180"/>
    </source>
</evidence>
<comment type="catalytic activity">
    <reaction evidence="6">
        <text>alpha,alpha-trehalose + H2O = alpha-D-glucose + beta-D-glucose</text>
        <dbReference type="Rhea" id="RHEA:32675"/>
        <dbReference type="ChEBI" id="CHEBI:15377"/>
        <dbReference type="ChEBI" id="CHEBI:15903"/>
        <dbReference type="ChEBI" id="CHEBI:16551"/>
        <dbReference type="ChEBI" id="CHEBI:17925"/>
        <dbReference type="EC" id="3.2.1.28"/>
    </reaction>
</comment>
<dbReference type="InterPro" id="IPR008928">
    <property type="entry name" value="6-hairpin_glycosidase_sf"/>
</dbReference>
<dbReference type="PRINTS" id="PR00744">
    <property type="entry name" value="GLHYDRLASE37"/>
</dbReference>
<protein>
    <recommendedName>
        <fullName evidence="3 6">Trehalase</fullName>
        <ecNumber evidence="2 6">3.2.1.28</ecNumber>
    </recommendedName>
    <alternativeName>
        <fullName evidence="6">Alpha-trehalose glucohydrolase</fullName>
    </alternativeName>
</protein>
<evidence type="ECO:0000256" key="8">
    <source>
        <dbReference type="SAM" id="SignalP"/>
    </source>
</evidence>
<dbReference type="GO" id="GO:0005993">
    <property type="term" value="P:trehalose catabolic process"/>
    <property type="evidence" value="ECO:0007669"/>
    <property type="project" value="TreeGrafter"/>
</dbReference>
<dbReference type="InterPro" id="IPR012341">
    <property type="entry name" value="6hp_glycosidase-like_sf"/>
</dbReference>
<accession>A0A8R1Y6A3</accession>
<dbReference type="InterPro" id="IPR001661">
    <property type="entry name" value="Glyco_hydro_37"/>
</dbReference>
<dbReference type="AlphaFoldDB" id="A0A8R1Y6A3"/>
<feature type="transmembrane region" description="Helical" evidence="7">
    <location>
        <begin position="619"/>
        <end position="639"/>
    </location>
</feature>
<evidence type="ECO:0000256" key="3">
    <source>
        <dbReference type="ARBA" id="ARBA00019905"/>
    </source>
</evidence>
<evidence type="ECO:0000256" key="4">
    <source>
        <dbReference type="ARBA" id="ARBA00022801"/>
    </source>
</evidence>
<organism evidence="9 10">
    <name type="scientific">Onchocerca volvulus</name>
    <dbReference type="NCBI Taxonomy" id="6282"/>
    <lineage>
        <taxon>Eukaryota</taxon>
        <taxon>Metazoa</taxon>
        <taxon>Ecdysozoa</taxon>
        <taxon>Nematoda</taxon>
        <taxon>Chromadorea</taxon>
        <taxon>Rhabditida</taxon>
        <taxon>Spirurina</taxon>
        <taxon>Spiruromorpha</taxon>
        <taxon>Filarioidea</taxon>
        <taxon>Onchocercidae</taxon>
        <taxon>Onchocerca</taxon>
    </lineage>
</organism>
<dbReference type="PROSITE" id="PS00927">
    <property type="entry name" value="TREHALASE_1"/>
    <property type="match status" value="1"/>
</dbReference>
<dbReference type="PANTHER" id="PTHR23403:SF5">
    <property type="entry name" value="TREHALASE"/>
    <property type="match status" value="1"/>
</dbReference>
<feature type="signal peptide" evidence="8">
    <location>
        <begin position="1"/>
        <end position="23"/>
    </location>
</feature>
<keyword evidence="4 6" id="KW-0378">Hydrolase</keyword>
<dbReference type="Gene3D" id="1.50.10.10">
    <property type="match status" value="1"/>
</dbReference>
<evidence type="ECO:0000256" key="2">
    <source>
        <dbReference type="ARBA" id="ARBA00012757"/>
    </source>
</evidence>
<evidence type="ECO:0000256" key="1">
    <source>
        <dbReference type="ARBA" id="ARBA00005615"/>
    </source>
</evidence>
<dbReference type="Proteomes" id="UP000024404">
    <property type="component" value="Unassembled WGS sequence"/>
</dbReference>